<dbReference type="Pfam" id="PF14833">
    <property type="entry name" value="NAD_binding_11"/>
    <property type="match status" value="1"/>
</dbReference>
<evidence type="ECO:0000256" key="2">
    <source>
        <dbReference type="ARBA" id="ARBA00023027"/>
    </source>
</evidence>
<dbReference type="GO" id="GO:0050661">
    <property type="term" value="F:NADP binding"/>
    <property type="evidence" value="ECO:0007669"/>
    <property type="project" value="InterPro"/>
</dbReference>
<dbReference type="InterPro" id="IPR008927">
    <property type="entry name" value="6-PGluconate_DH-like_C_sf"/>
</dbReference>
<dbReference type="PROSITE" id="PS00895">
    <property type="entry name" value="3_HYDROXYISOBUT_DH"/>
    <property type="match status" value="1"/>
</dbReference>
<dbReference type="PANTHER" id="PTHR43580">
    <property type="entry name" value="OXIDOREDUCTASE GLYR1-RELATED"/>
    <property type="match status" value="1"/>
</dbReference>
<feature type="domain" description="3-hydroxyisobutyrate dehydrogenase-like NAD-binding" evidence="5">
    <location>
        <begin position="169"/>
        <end position="282"/>
    </location>
</feature>
<evidence type="ECO:0000256" key="3">
    <source>
        <dbReference type="PIRSR" id="PIRSR000103-1"/>
    </source>
</evidence>
<evidence type="ECO:0000259" key="4">
    <source>
        <dbReference type="Pfam" id="PF03446"/>
    </source>
</evidence>
<dbReference type="Pfam" id="PF03446">
    <property type="entry name" value="NAD_binding_2"/>
    <property type="match status" value="1"/>
</dbReference>
<dbReference type="InterPro" id="IPR006115">
    <property type="entry name" value="6PGDH_NADP-bd"/>
</dbReference>
<gene>
    <name evidence="6" type="ORF">SAMN02927928_0710</name>
</gene>
<dbReference type="GO" id="GO:0051287">
    <property type="term" value="F:NAD binding"/>
    <property type="evidence" value="ECO:0007669"/>
    <property type="project" value="InterPro"/>
</dbReference>
<dbReference type="GO" id="GO:0016054">
    <property type="term" value="P:organic acid catabolic process"/>
    <property type="evidence" value="ECO:0007669"/>
    <property type="project" value="UniProtKB-ARBA"/>
</dbReference>
<dbReference type="Gene3D" id="1.10.1040.10">
    <property type="entry name" value="N-(1-d-carboxylethyl)-l-norvaline Dehydrogenase, domain 2"/>
    <property type="match status" value="1"/>
</dbReference>
<evidence type="ECO:0000313" key="7">
    <source>
        <dbReference type="Proteomes" id="UP000199150"/>
    </source>
</evidence>
<protein>
    <submittedName>
        <fullName evidence="6">3-hydroxyisobutyrate dehydrogenase</fullName>
    </submittedName>
</protein>
<dbReference type="InterPro" id="IPR015815">
    <property type="entry name" value="HIBADH-related"/>
</dbReference>
<evidence type="ECO:0000313" key="6">
    <source>
        <dbReference type="EMBL" id="SCW36478.1"/>
    </source>
</evidence>
<dbReference type="Gene3D" id="3.40.50.720">
    <property type="entry name" value="NAD(P)-binding Rossmann-like Domain"/>
    <property type="match status" value="1"/>
</dbReference>
<dbReference type="InterPro" id="IPR013328">
    <property type="entry name" value="6PGD_dom2"/>
</dbReference>
<evidence type="ECO:0000259" key="5">
    <source>
        <dbReference type="Pfam" id="PF14833"/>
    </source>
</evidence>
<sequence length="291" mass="30220">MKVAFLGLGLMGEPMAANLLRSGVALRVWNRSAPAAQRLAALGAQVIPSATEAMSAARVVILMLRNSQAIDEVLGRDTDCFQRHVSGRILVNMGTVAPDYSAALARDVEAAGGHHVECPVSGSRGVAERAELVAMASGVDAVIAEVQPLILKMAKDMYPCGPVPGALRIKLAVNLFLITLVTGLAEAVNFARSVGLDADLFRTILDAGPMASAVSRGKLAKVVANDLTAQAAISDVLQNCCLIQSLAESKNCATPLLDAGQGLLKNAVEMGEGGTDMIGVIAAIARTKRLK</sequence>
<dbReference type="InterPro" id="IPR036291">
    <property type="entry name" value="NAD(P)-bd_dom_sf"/>
</dbReference>
<accession>A0A1G4PWJ8</accession>
<dbReference type="STRING" id="260084.SAMN02927928_0710"/>
<keyword evidence="1" id="KW-0560">Oxidoreductase</keyword>
<dbReference type="PANTHER" id="PTHR43580:SF2">
    <property type="entry name" value="CYTOKINE-LIKE NUCLEAR FACTOR N-PAC"/>
    <property type="match status" value="1"/>
</dbReference>
<organism evidence="6 7">
    <name type="scientific">Asticcacaulis taihuensis</name>
    <dbReference type="NCBI Taxonomy" id="260084"/>
    <lineage>
        <taxon>Bacteria</taxon>
        <taxon>Pseudomonadati</taxon>
        <taxon>Pseudomonadota</taxon>
        <taxon>Alphaproteobacteria</taxon>
        <taxon>Caulobacterales</taxon>
        <taxon>Caulobacteraceae</taxon>
        <taxon>Asticcacaulis</taxon>
    </lineage>
</organism>
<reference evidence="7" key="1">
    <citation type="submission" date="2016-10" db="EMBL/GenBank/DDBJ databases">
        <authorList>
            <person name="Varghese N."/>
            <person name="Submissions S."/>
        </authorList>
    </citation>
    <scope>NUCLEOTIDE SEQUENCE [LARGE SCALE GENOMIC DNA]</scope>
    <source>
        <strain evidence="7">CGMCC 1.3431</strain>
    </source>
</reference>
<dbReference type="SUPFAM" id="SSF48179">
    <property type="entry name" value="6-phosphogluconate dehydrogenase C-terminal domain-like"/>
    <property type="match status" value="1"/>
</dbReference>
<dbReference type="InterPro" id="IPR002204">
    <property type="entry name" value="3-OH-isobutyrate_DH-rel_CS"/>
</dbReference>
<dbReference type="SUPFAM" id="SSF51735">
    <property type="entry name" value="NAD(P)-binding Rossmann-fold domains"/>
    <property type="match status" value="1"/>
</dbReference>
<dbReference type="InterPro" id="IPR029154">
    <property type="entry name" value="HIBADH-like_NADP-bd"/>
</dbReference>
<dbReference type="Proteomes" id="UP000199150">
    <property type="component" value="Unassembled WGS sequence"/>
</dbReference>
<dbReference type="RefSeq" id="WP_090643715.1">
    <property type="nucleotide sequence ID" value="NZ_CBCRYE010000001.1"/>
</dbReference>
<feature type="active site" evidence="3">
    <location>
        <position position="170"/>
    </location>
</feature>
<dbReference type="GO" id="GO:0016491">
    <property type="term" value="F:oxidoreductase activity"/>
    <property type="evidence" value="ECO:0007669"/>
    <property type="project" value="UniProtKB-KW"/>
</dbReference>
<name>A0A1G4PWJ8_9CAUL</name>
<dbReference type="EMBL" id="FMTS01000001">
    <property type="protein sequence ID" value="SCW36478.1"/>
    <property type="molecule type" value="Genomic_DNA"/>
</dbReference>
<proteinExistence type="predicted"/>
<dbReference type="OrthoDB" id="9812907at2"/>
<feature type="domain" description="6-phosphogluconate dehydrogenase NADP-binding" evidence="4">
    <location>
        <begin position="2"/>
        <end position="160"/>
    </location>
</feature>
<dbReference type="PIRSF" id="PIRSF000103">
    <property type="entry name" value="HIBADH"/>
    <property type="match status" value="1"/>
</dbReference>
<keyword evidence="2" id="KW-0520">NAD</keyword>
<keyword evidence="7" id="KW-1185">Reference proteome</keyword>
<dbReference type="InterPro" id="IPR051265">
    <property type="entry name" value="HIBADH-related_NP60_sf"/>
</dbReference>
<evidence type="ECO:0000256" key="1">
    <source>
        <dbReference type="ARBA" id="ARBA00023002"/>
    </source>
</evidence>
<dbReference type="AlphaFoldDB" id="A0A1G4PWJ8"/>